<evidence type="ECO:0000259" key="1">
    <source>
        <dbReference type="Pfam" id="PF13539"/>
    </source>
</evidence>
<dbReference type="Gene3D" id="3.30.1380.10">
    <property type="match status" value="1"/>
</dbReference>
<protein>
    <recommendedName>
        <fullName evidence="1">Peptidase M15C domain-containing protein</fullName>
    </recommendedName>
</protein>
<comment type="caution">
    <text evidence="2">The sequence shown here is derived from an EMBL/GenBank/DDBJ whole genome shotgun (WGS) entry which is preliminary data.</text>
</comment>
<organism evidence="2 4">
    <name type="scientific">Cellulomonas hominis</name>
    <dbReference type="NCBI Taxonomy" id="156981"/>
    <lineage>
        <taxon>Bacteria</taxon>
        <taxon>Bacillati</taxon>
        <taxon>Actinomycetota</taxon>
        <taxon>Actinomycetes</taxon>
        <taxon>Micrococcales</taxon>
        <taxon>Cellulomonadaceae</taxon>
        <taxon>Cellulomonas</taxon>
    </lineage>
</organism>
<feature type="domain" description="Peptidase M15C" evidence="1">
    <location>
        <begin position="69"/>
        <end position="133"/>
    </location>
</feature>
<reference evidence="2 4" key="1">
    <citation type="submission" date="2019-07" db="EMBL/GenBank/DDBJ databases">
        <title>Whole genome shotgun sequence of Cellulomonas hominis NBRC 16055.</title>
        <authorList>
            <person name="Hosoyama A."/>
            <person name="Uohara A."/>
            <person name="Ohji S."/>
            <person name="Ichikawa N."/>
        </authorList>
    </citation>
    <scope>NUCLEOTIDE SEQUENCE [LARGE SCALE GENOMIC DNA]</scope>
    <source>
        <strain evidence="2 4">NBRC 16055</strain>
    </source>
</reference>
<evidence type="ECO:0000313" key="4">
    <source>
        <dbReference type="Proteomes" id="UP000321723"/>
    </source>
</evidence>
<dbReference type="Proteomes" id="UP000564629">
    <property type="component" value="Unassembled WGS sequence"/>
</dbReference>
<keyword evidence="4" id="KW-1185">Reference proteome</keyword>
<evidence type="ECO:0000313" key="3">
    <source>
        <dbReference type="EMBL" id="MBB5472477.1"/>
    </source>
</evidence>
<gene>
    <name evidence="2" type="ORF">CHO01_25110</name>
    <name evidence="3" type="ORF">HNR08_001213</name>
</gene>
<dbReference type="GO" id="GO:0008233">
    <property type="term" value="F:peptidase activity"/>
    <property type="evidence" value="ECO:0007669"/>
    <property type="project" value="InterPro"/>
</dbReference>
<dbReference type="SUPFAM" id="SSF55166">
    <property type="entry name" value="Hedgehog/DD-peptidase"/>
    <property type="match status" value="1"/>
</dbReference>
<evidence type="ECO:0000313" key="2">
    <source>
        <dbReference type="EMBL" id="GEL47395.1"/>
    </source>
</evidence>
<sequence length="294" mass="30490">MATSQNGWPVITSGSSPLLVAIPKIVGRVRAGDVATVLAYLVARFDAEVEDVDAGRDDWGYAFRPIAGQASGYSNHASGTALDLNATRHVLGQRGTFTPAQVAALRRILADLGGVVRWGGDYTGRADEMHFEIVASAARVAAAAARIRGGQLVTNPGQGGGQIPSAPSLTAPIPIEEDVMNADQEAKLDKAAADAAEARRMLGVLLGWQPAQGPEGDAVGDLRLAPRETRRMLGVLLGWQPPQGPEEAALQRLYGGQPPTVDIDESALAESIAAAIPADLAGAVADELAKRLAG</sequence>
<dbReference type="InterPro" id="IPR039561">
    <property type="entry name" value="Peptidase_M15C"/>
</dbReference>
<dbReference type="EMBL" id="JACHDN010000001">
    <property type="protein sequence ID" value="MBB5472477.1"/>
    <property type="molecule type" value="Genomic_DNA"/>
</dbReference>
<dbReference type="AlphaFoldDB" id="A0A511FDR5"/>
<proteinExistence type="predicted"/>
<evidence type="ECO:0000313" key="5">
    <source>
        <dbReference type="Proteomes" id="UP000564629"/>
    </source>
</evidence>
<dbReference type="OrthoDB" id="9810670at2"/>
<dbReference type="Pfam" id="PF13539">
    <property type="entry name" value="Peptidase_M15_4"/>
    <property type="match status" value="1"/>
</dbReference>
<name>A0A511FDR5_9CELL</name>
<dbReference type="InterPro" id="IPR009045">
    <property type="entry name" value="Zn_M74/Hedgehog-like"/>
</dbReference>
<reference evidence="3 5" key="2">
    <citation type="submission" date="2020-08" db="EMBL/GenBank/DDBJ databases">
        <title>Sequencing the genomes of 1000 actinobacteria strains.</title>
        <authorList>
            <person name="Klenk H.-P."/>
        </authorList>
    </citation>
    <scope>NUCLEOTIDE SEQUENCE [LARGE SCALE GENOMIC DNA]</scope>
    <source>
        <strain evidence="3 5">DSM 9581</strain>
    </source>
</reference>
<dbReference type="Proteomes" id="UP000321723">
    <property type="component" value="Unassembled WGS sequence"/>
</dbReference>
<accession>A0A511FDR5</accession>
<dbReference type="RefSeq" id="WP_146838466.1">
    <property type="nucleotide sequence ID" value="NZ_BJVQ01000037.1"/>
</dbReference>
<dbReference type="EMBL" id="BJVQ01000037">
    <property type="protein sequence ID" value="GEL47395.1"/>
    <property type="molecule type" value="Genomic_DNA"/>
</dbReference>